<dbReference type="Pfam" id="PF01757">
    <property type="entry name" value="Acyl_transf_3"/>
    <property type="match status" value="1"/>
</dbReference>
<dbReference type="Pfam" id="PF19040">
    <property type="entry name" value="SGNH"/>
    <property type="match status" value="1"/>
</dbReference>
<dbReference type="PATRIC" id="fig|294.133.peg.294"/>
<dbReference type="GO" id="GO:0016747">
    <property type="term" value="F:acyltransferase activity, transferring groups other than amino-acyl groups"/>
    <property type="evidence" value="ECO:0007669"/>
    <property type="project" value="InterPro"/>
</dbReference>
<dbReference type="EMBL" id="LACH01000108">
    <property type="protein sequence ID" value="KJZ56983.1"/>
    <property type="molecule type" value="Genomic_DNA"/>
</dbReference>
<keyword evidence="1" id="KW-0472">Membrane</keyword>
<protein>
    <submittedName>
        <fullName evidence="4">O-antigen acetylase</fullName>
    </submittedName>
</protein>
<feature type="domain" description="SGNH" evidence="3">
    <location>
        <begin position="447"/>
        <end position="654"/>
    </location>
</feature>
<dbReference type="GO" id="GO:0009103">
    <property type="term" value="P:lipopolysaccharide biosynthetic process"/>
    <property type="evidence" value="ECO:0007669"/>
    <property type="project" value="TreeGrafter"/>
</dbReference>
<evidence type="ECO:0000313" key="5">
    <source>
        <dbReference type="Proteomes" id="UP000033400"/>
    </source>
</evidence>
<feature type="transmembrane region" description="Helical" evidence="1">
    <location>
        <begin position="333"/>
        <end position="350"/>
    </location>
</feature>
<feature type="transmembrane region" description="Helical" evidence="1">
    <location>
        <begin position="264"/>
        <end position="283"/>
    </location>
</feature>
<name>A0A0F4UJQ2_PSEFL</name>
<feature type="transmembrane region" description="Helical" evidence="1">
    <location>
        <begin position="295"/>
        <end position="313"/>
    </location>
</feature>
<proteinExistence type="predicted"/>
<feature type="transmembrane region" description="Helical" evidence="1">
    <location>
        <begin position="181"/>
        <end position="200"/>
    </location>
</feature>
<evidence type="ECO:0000256" key="1">
    <source>
        <dbReference type="SAM" id="Phobius"/>
    </source>
</evidence>
<feature type="transmembrane region" description="Helical" evidence="1">
    <location>
        <begin position="21"/>
        <end position="43"/>
    </location>
</feature>
<dbReference type="PANTHER" id="PTHR23028:SF53">
    <property type="entry name" value="ACYL_TRANSF_3 DOMAIN-CONTAINING PROTEIN"/>
    <property type="match status" value="1"/>
</dbReference>
<evidence type="ECO:0000313" key="4">
    <source>
        <dbReference type="EMBL" id="KJZ56983.1"/>
    </source>
</evidence>
<feature type="transmembrane region" description="Helical" evidence="1">
    <location>
        <begin position="362"/>
        <end position="383"/>
    </location>
</feature>
<dbReference type="AlphaFoldDB" id="A0A0F4UJQ2"/>
<dbReference type="InterPro" id="IPR043968">
    <property type="entry name" value="SGNH"/>
</dbReference>
<comment type="caution">
    <text evidence="4">The sequence shown here is derived from an EMBL/GenBank/DDBJ whole genome shotgun (WGS) entry which is preliminary data.</text>
</comment>
<dbReference type="InterPro" id="IPR002656">
    <property type="entry name" value="Acyl_transf_3_dom"/>
</dbReference>
<feature type="transmembrane region" description="Helical" evidence="1">
    <location>
        <begin position="91"/>
        <end position="110"/>
    </location>
</feature>
<accession>A0A0F4UJQ2</accession>
<keyword evidence="1" id="KW-1133">Transmembrane helix</keyword>
<dbReference type="RefSeq" id="WP_046057112.1">
    <property type="nucleotide sequence ID" value="NZ_LACH01000108.1"/>
</dbReference>
<feature type="transmembrane region" description="Helical" evidence="1">
    <location>
        <begin position="49"/>
        <end position="70"/>
    </location>
</feature>
<reference evidence="4 5" key="1">
    <citation type="submission" date="2015-03" db="EMBL/GenBank/DDBJ databases">
        <title>Comparative genomics of Pseudomonas insights into diversity of traits involved in vanlence and defense.</title>
        <authorList>
            <person name="Qin Y."/>
        </authorList>
    </citation>
    <scope>NUCLEOTIDE SEQUENCE [LARGE SCALE GENOMIC DNA]</scope>
    <source>
        <strain evidence="4 5">H24</strain>
    </source>
</reference>
<feature type="transmembrane region" description="Helical" evidence="1">
    <location>
        <begin position="236"/>
        <end position="258"/>
    </location>
</feature>
<feature type="domain" description="Acyltransferase 3" evidence="2">
    <location>
        <begin position="25"/>
        <end position="347"/>
    </location>
</feature>
<evidence type="ECO:0000259" key="3">
    <source>
        <dbReference type="Pfam" id="PF19040"/>
    </source>
</evidence>
<organism evidence="4 5">
    <name type="scientific">Pseudomonas fluorescens</name>
    <dbReference type="NCBI Taxonomy" id="294"/>
    <lineage>
        <taxon>Bacteria</taxon>
        <taxon>Pseudomonadati</taxon>
        <taxon>Pseudomonadota</taxon>
        <taxon>Gammaproteobacteria</taxon>
        <taxon>Pseudomonadales</taxon>
        <taxon>Pseudomonadaceae</taxon>
        <taxon>Pseudomonas</taxon>
    </lineage>
</organism>
<gene>
    <name evidence="4" type="ORF">VD17_30615</name>
</gene>
<dbReference type="GO" id="GO:0016020">
    <property type="term" value="C:membrane"/>
    <property type="evidence" value="ECO:0007669"/>
    <property type="project" value="TreeGrafter"/>
</dbReference>
<dbReference type="Proteomes" id="UP000033400">
    <property type="component" value="Unassembled WGS sequence"/>
</dbReference>
<keyword evidence="1" id="KW-0812">Transmembrane</keyword>
<dbReference type="PANTHER" id="PTHR23028">
    <property type="entry name" value="ACETYLTRANSFERASE"/>
    <property type="match status" value="1"/>
</dbReference>
<dbReference type="InterPro" id="IPR050879">
    <property type="entry name" value="Acyltransferase_3"/>
</dbReference>
<evidence type="ECO:0000259" key="2">
    <source>
        <dbReference type="Pfam" id="PF01757"/>
    </source>
</evidence>
<dbReference type="OrthoDB" id="9767863at2"/>
<sequence length="669" mass="74663">MLRIDKSPAVSRSTTQRCHPAYRPDIDGLRAFAILAVVIFHAFPTLLPGGFVGVDVFFVISGYLISSIIFKNLESGTFSFYDFYSRRVRRIFPALLLVLAATFAFGWITLLATEFQQLNKHIAAGLSFVQNIVLFQESSYFDVSSELKPLTHLWSLGVEEQFYLAFPIIALCIWRWSLNALIIITTILLTSLCFNIVEVSANTSAAFFLPQYRFWELLCGSTLAYIGITRNSDPPTLIISNLASGLGLGILIASIIFINKNLQFPGYWALPPVLGSALIIGAGQKSVINKYIFNNRIAVWIGLISYPLYLWHWPLLTFARIIESEVPSPQTRIVVVLASVGLAWMTYRFVEKPFRAKPNPRLIFNGLIVTAAIVASVAVLTVMNNGFPFRQKDREEFAQSFANTAPDWKYFTNNQTAVRFRMDCDFYDTNSFFKGKATNIPASSIAPSCYTPTSNKKVLLWGDSHVQQLNYGLTHTLPDSVSILQVASSGCSPNLPDNFSTEAEYCRVSNQKALEVIKKVAPEVVLIAQITGHDTVNDYKAMTKLLKSFGVAHVVIAGPVPKYQASLYQIITRKYWLYTPRRIIAEVDRSVFEVDAALKEKYGSGQGGFEYFSMTNLFCNNDGCITYLGNDRKNGLVTFDATHLTSIASVYVAKTALAEVILKDLKMNP</sequence>